<dbReference type="Pfam" id="PF25215">
    <property type="entry name" value="HVO_B0008_C"/>
    <property type="match status" value="1"/>
</dbReference>
<dbReference type="Gene3D" id="1.10.10.10">
    <property type="entry name" value="Winged helix-like DNA-binding domain superfamily/Winged helix DNA-binding domain"/>
    <property type="match status" value="1"/>
</dbReference>
<evidence type="ECO:0000259" key="2">
    <source>
        <dbReference type="Pfam" id="PF25215"/>
    </source>
</evidence>
<organism evidence="3 4">
    <name type="scientific">Halalkalicoccus paucihalophilus</name>
    <dbReference type="NCBI Taxonomy" id="1008153"/>
    <lineage>
        <taxon>Archaea</taxon>
        <taxon>Methanobacteriati</taxon>
        <taxon>Methanobacteriota</taxon>
        <taxon>Stenosarchaea group</taxon>
        <taxon>Halobacteria</taxon>
        <taxon>Halobacteriales</taxon>
        <taxon>Halococcaceae</taxon>
        <taxon>Halalkalicoccus</taxon>
    </lineage>
</organism>
<sequence>MSADSPERRERGGSVVVCPDCELRKAIETPNEAVAFYRRHAAITGHDVDWERADVDGLGAVTDDDLRTVIRTLEGRFPEGVPIGIVTAAASRRGATIGQTVNAIQGLRMGGELYEPRDDHLRVT</sequence>
<comment type="caution">
    <text evidence="3">The sequence shown here is derived from an EMBL/GenBank/DDBJ whole genome shotgun (WGS) entry which is preliminary data.</text>
</comment>
<evidence type="ECO:0000259" key="1">
    <source>
        <dbReference type="Pfam" id="PF25214"/>
    </source>
</evidence>
<name>A0A151AD85_9EURY</name>
<dbReference type="Proteomes" id="UP000075321">
    <property type="component" value="Unassembled WGS sequence"/>
</dbReference>
<dbReference type="InterPro" id="IPR057410">
    <property type="entry name" value="HVO_B0008-like_C"/>
</dbReference>
<feature type="domain" description="HVO-B0008-like C-terminal" evidence="2">
    <location>
        <begin position="71"/>
        <end position="121"/>
    </location>
</feature>
<evidence type="ECO:0000313" key="3">
    <source>
        <dbReference type="EMBL" id="KYH25625.1"/>
    </source>
</evidence>
<dbReference type="EMBL" id="LTAZ01000005">
    <property type="protein sequence ID" value="KYH25625.1"/>
    <property type="molecule type" value="Genomic_DNA"/>
</dbReference>
<keyword evidence="4" id="KW-1185">Reference proteome</keyword>
<dbReference type="Pfam" id="PF25214">
    <property type="entry name" value="HVO_B0008_N"/>
    <property type="match status" value="1"/>
</dbReference>
<protein>
    <submittedName>
        <fullName evidence="3">Uncharacterized protein</fullName>
    </submittedName>
</protein>
<proteinExistence type="predicted"/>
<dbReference type="RefSeq" id="WP_066382570.1">
    <property type="nucleotide sequence ID" value="NZ_LTAZ01000005.1"/>
</dbReference>
<dbReference type="PATRIC" id="fig|1008153.3.peg.2348"/>
<dbReference type="AlphaFoldDB" id="A0A151AD85"/>
<evidence type="ECO:0000313" key="4">
    <source>
        <dbReference type="Proteomes" id="UP000075321"/>
    </source>
</evidence>
<gene>
    <name evidence="3" type="ORF">HAPAU_23000</name>
</gene>
<dbReference type="OrthoDB" id="264402at2157"/>
<reference evidence="3 4" key="1">
    <citation type="submission" date="2016-02" db="EMBL/GenBank/DDBJ databases">
        <title>Genome sequence of Halalkalicoccus paucihalophilus DSM 24557.</title>
        <authorList>
            <person name="Poehlein A."/>
            <person name="Daniel R."/>
        </authorList>
    </citation>
    <scope>NUCLEOTIDE SEQUENCE [LARGE SCALE GENOMIC DNA]</scope>
    <source>
        <strain evidence="3 4">DSM 24557</strain>
    </source>
</reference>
<accession>A0A151AD85</accession>
<feature type="domain" description="HVO-B0008-like N-terminal" evidence="1">
    <location>
        <begin position="15"/>
        <end position="52"/>
    </location>
</feature>
<dbReference type="InterPro" id="IPR036388">
    <property type="entry name" value="WH-like_DNA-bd_sf"/>
</dbReference>
<dbReference type="InterPro" id="IPR057409">
    <property type="entry name" value="HVO_B0008-like_N"/>
</dbReference>